<dbReference type="GO" id="GO:0005975">
    <property type="term" value="P:carbohydrate metabolic process"/>
    <property type="evidence" value="ECO:0007669"/>
    <property type="project" value="InterPro"/>
</dbReference>
<dbReference type="KEGG" id="mno:Mnod_6794"/>
<dbReference type="GO" id="GO:0033072">
    <property type="term" value="P:vancomycin biosynthetic process"/>
    <property type="evidence" value="ECO:0007669"/>
    <property type="project" value="UniProtKB-ARBA"/>
</dbReference>
<dbReference type="STRING" id="460265.Mnod_6794"/>
<dbReference type="InterPro" id="IPR004276">
    <property type="entry name" value="GlycoTrans_28_N"/>
</dbReference>
<dbReference type="InterPro" id="IPR002213">
    <property type="entry name" value="UDP_glucos_trans"/>
</dbReference>
<dbReference type="SUPFAM" id="SSF53756">
    <property type="entry name" value="UDP-Glycosyltransferase/glycogen phosphorylase"/>
    <property type="match status" value="1"/>
</dbReference>
<keyword evidence="4" id="KW-1185">Reference proteome</keyword>
<dbReference type="CAZy" id="GT1">
    <property type="family name" value="Glycosyltransferase Family 1"/>
</dbReference>
<feature type="domain" description="Erythromycin biosynthesis protein CIII-like C-terminal" evidence="2">
    <location>
        <begin position="290"/>
        <end position="394"/>
    </location>
</feature>
<gene>
    <name evidence="3" type="ordered locus">Mnod_6794</name>
</gene>
<evidence type="ECO:0000313" key="3">
    <source>
        <dbReference type="EMBL" id="ACL61552.1"/>
    </source>
</evidence>
<dbReference type="PANTHER" id="PTHR48050">
    <property type="entry name" value="STEROL 3-BETA-GLUCOSYLTRANSFERASE"/>
    <property type="match status" value="1"/>
</dbReference>
<dbReference type="eggNOG" id="COG1819">
    <property type="taxonomic scope" value="Bacteria"/>
</dbReference>
<evidence type="ECO:0000259" key="2">
    <source>
        <dbReference type="Pfam" id="PF06722"/>
    </source>
</evidence>
<dbReference type="Proteomes" id="UP000008207">
    <property type="component" value="Chromosome"/>
</dbReference>
<dbReference type="GO" id="GO:0008194">
    <property type="term" value="F:UDP-glycosyltransferase activity"/>
    <property type="evidence" value="ECO:0007669"/>
    <property type="project" value="InterPro"/>
</dbReference>
<feature type="domain" description="Glycosyltransferase family 28 N-terminal" evidence="1">
    <location>
        <begin position="3"/>
        <end position="124"/>
    </location>
</feature>
<dbReference type="EMBL" id="CP001349">
    <property type="protein sequence ID" value="ACL61552.1"/>
    <property type="molecule type" value="Genomic_DNA"/>
</dbReference>
<reference evidence="3 4" key="1">
    <citation type="submission" date="2009-01" db="EMBL/GenBank/DDBJ databases">
        <title>Complete sequence of chromosome of Methylobacterium nodulans ORS 2060.</title>
        <authorList>
            <consortium name="US DOE Joint Genome Institute"/>
            <person name="Lucas S."/>
            <person name="Copeland A."/>
            <person name="Lapidus A."/>
            <person name="Glavina del Rio T."/>
            <person name="Dalin E."/>
            <person name="Tice H."/>
            <person name="Bruce D."/>
            <person name="Goodwin L."/>
            <person name="Pitluck S."/>
            <person name="Sims D."/>
            <person name="Brettin T."/>
            <person name="Detter J.C."/>
            <person name="Han C."/>
            <person name="Larimer F."/>
            <person name="Land M."/>
            <person name="Hauser L."/>
            <person name="Kyrpides N."/>
            <person name="Ivanova N."/>
            <person name="Marx C.J."/>
            <person name="Richardson P."/>
        </authorList>
    </citation>
    <scope>NUCLEOTIDE SEQUENCE [LARGE SCALE GENOMIC DNA]</scope>
    <source>
        <strain evidence="4">LMG 21967 / CNCM I-2342 / ORS 2060</strain>
    </source>
</reference>
<sequence length="412" mass="44254">MYLVAVGTHGDILPVIALGAALTKRGVPVSLAAPAPFGPLAARAGLTCHPLGTHGDFDDAVNAASLWHPIRGARSLFAVVARAAEPTYRWLEENCRPGVDVVVASTLALGARVAQDRLGLSLVTLHLMPMLIESRLAPPRLPGLPLPELLPARWRHWLGRGADDFVIGPAVLPRLNAFRQSLSLPPVKRLRHWWHSPQRILLATPGWYASPQPDWPVQLVQVGFPFADLYGDTDRLAPDLTAFLEAGAPPLVFTYGSAMGLAHGFFRTAVGICRQLGMRGILLTSRVEQIPSDLPDGIYHAPYAPLSQLLPRCAALVHHGGIGTVAQALAAGCPQLIVPVAFNHADEARRVARLGVGAALSRRRFTRRRAGRVLGRLLTSESVTAACAEARARIARENGIETACDAVERMLA</sequence>
<dbReference type="InterPro" id="IPR050426">
    <property type="entry name" value="Glycosyltransferase_28"/>
</dbReference>
<dbReference type="PANTHER" id="PTHR48050:SF13">
    <property type="entry name" value="STEROL 3-BETA-GLUCOSYLTRANSFERASE UGT80A2"/>
    <property type="match status" value="1"/>
</dbReference>
<name>B8IG75_METNO</name>
<dbReference type="Pfam" id="PF03033">
    <property type="entry name" value="Glyco_transf_28"/>
    <property type="match status" value="1"/>
</dbReference>
<keyword evidence="3" id="KW-0808">Transferase</keyword>
<organism evidence="3 4">
    <name type="scientific">Methylobacterium nodulans (strain LMG 21967 / CNCM I-2342 / ORS 2060)</name>
    <dbReference type="NCBI Taxonomy" id="460265"/>
    <lineage>
        <taxon>Bacteria</taxon>
        <taxon>Pseudomonadati</taxon>
        <taxon>Pseudomonadota</taxon>
        <taxon>Alphaproteobacteria</taxon>
        <taxon>Hyphomicrobiales</taxon>
        <taxon>Methylobacteriaceae</taxon>
        <taxon>Methylobacterium</taxon>
    </lineage>
</organism>
<dbReference type="Gene3D" id="3.40.50.2000">
    <property type="entry name" value="Glycogen Phosphorylase B"/>
    <property type="match status" value="2"/>
</dbReference>
<evidence type="ECO:0000259" key="1">
    <source>
        <dbReference type="Pfam" id="PF03033"/>
    </source>
</evidence>
<accession>B8IG75</accession>
<evidence type="ECO:0000313" key="4">
    <source>
        <dbReference type="Proteomes" id="UP000008207"/>
    </source>
</evidence>
<proteinExistence type="predicted"/>
<dbReference type="CDD" id="cd03784">
    <property type="entry name" value="GT1_Gtf-like"/>
    <property type="match status" value="1"/>
</dbReference>
<protein>
    <submittedName>
        <fullName evidence="3">Glycosyl transferase family 28</fullName>
    </submittedName>
</protein>
<dbReference type="AlphaFoldDB" id="B8IG75"/>
<dbReference type="Pfam" id="PF06722">
    <property type="entry name" value="EryCIII-like_C"/>
    <property type="match status" value="1"/>
</dbReference>
<dbReference type="HOGENOM" id="CLU_000537_8_0_5"/>
<dbReference type="InterPro" id="IPR010610">
    <property type="entry name" value="EryCIII-like_C"/>
</dbReference>
<dbReference type="GO" id="GO:0016758">
    <property type="term" value="F:hexosyltransferase activity"/>
    <property type="evidence" value="ECO:0007669"/>
    <property type="project" value="InterPro"/>
</dbReference>